<keyword evidence="1" id="KW-1133">Transmembrane helix</keyword>
<proteinExistence type="predicted"/>
<sequence length="154" mass="16347">MIEVLITIVILSFGLLGIASMLLNGMRMNNASYLRSVATQQAYDMGDRIRANSAGITAGNYNAITYPPATTCTNCTSASCSAANLAAWDGCNWNKENAALLPMGQGAVTRDGTDFIVTVSWDNNKDGVVDANDYFVDSDGNGSKDASYSVRVQP</sequence>
<evidence type="ECO:0000256" key="1">
    <source>
        <dbReference type="SAM" id="Phobius"/>
    </source>
</evidence>
<evidence type="ECO:0000313" key="2">
    <source>
        <dbReference type="EMBL" id="MBK8889096.1"/>
    </source>
</evidence>
<organism evidence="2 3">
    <name type="scientific">Candidatus Dechloromonas phosphorivorans</name>
    <dbReference type="NCBI Taxonomy" id="2899244"/>
    <lineage>
        <taxon>Bacteria</taxon>
        <taxon>Pseudomonadati</taxon>
        <taxon>Pseudomonadota</taxon>
        <taxon>Betaproteobacteria</taxon>
        <taxon>Rhodocyclales</taxon>
        <taxon>Azonexaceae</taxon>
        <taxon>Dechloromonas</taxon>
    </lineage>
</organism>
<name>A0A9D7LK32_9RHOO</name>
<feature type="transmembrane region" description="Helical" evidence="1">
    <location>
        <begin position="6"/>
        <end position="26"/>
    </location>
</feature>
<comment type="caution">
    <text evidence="2">The sequence shown here is derived from an EMBL/GenBank/DDBJ whole genome shotgun (WGS) entry which is preliminary data.</text>
</comment>
<protein>
    <submittedName>
        <fullName evidence="2">Type IV pilus modification protein PilV</fullName>
    </submittedName>
</protein>
<dbReference type="EMBL" id="JADKBR010000001">
    <property type="protein sequence ID" value="MBK8889096.1"/>
    <property type="molecule type" value="Genomic_DNA"/>
</dbReference>
<reference evidence="2" key="1">
    <citation type="submission" date="2020-10" db="EMBL/GenBank/DDBJ databases">
        <title>Connecting structure to function with the recovery of over 1000 high-quality activated sludge metagenome-assembled genomes encoding full-length rRNA genes using long-read sequencing.</title>
        <authorList>
            <person name="Singleton C.M."/>
            <person name="Petriglieri F."/>
            <person name="Kristensen J.M."/>
            <person name="Kirkegaard R.H."/>
            <person name="Michaelsen T.Y."/>
            <person name="Andersen M.H."/>
            <person name="Karst S.M."/>
            <person name="Dueholm M.S."/>
            <person name="Nielsen P.H."/>
            <person name="Albertsen M."/>
        </authorList>
    </citation>
    <scope>NUCLEOTIDE SEQUENCE</scope>
    <source>
        <strain evidence="2">OdNE_18-Q3-R46-58_BAT3C.305</strain>
    </source>
</reference>
<evidence type="ECO:0000313" key="3">
    <source>
        <dbReference type="Proteomes" id="UP000808146"/>
    </source>
</evidence>
<dbReference type="Proteomes" id="UP000808146">
    <property type="component" value="Unassembled WGS sequence"/>
</dbReference>
<gene>
    <name evidence="2" type="primary">pilV</name>
    <name evidence="2" type="ORF">IPN75_01290</name>
</gene>
<dbReference type="InterPro" id="IPR013362">
    <property type="entry name" value="Pilus_4_PilV"/>
</dbReference>
<keyword evidence="1" id="KW-0812">Transmembrane</keyword>
<dbReference type="NCBIfam" id="TIGR02523">
    <property type="entry name" value="type_IV_pilV"/>
    <property type="match status" value="1"/>
</dbReference>
<keyword evidence="1" id="KW-0472">Membrane</keyword>
<accession>A0A9D7LK32</accession>
<dbReference type="AlphaFoldDB" id="A0A9D7LK32"/>